<organism evidence="1 2">
    <name type="scientific">Nocardioides pinisoli</name>
    <dbReference type="NCBI Taxonomy" id="2950279"/>
    <lineage>
        <taxon>Bacteria</taxon>
        <taxon>Bacillati</taxon>
        <taxon>Actinomycetota</taxon>
        <taxon>Actinomycetes</taxon>
        <taxon>Propionibacteriales</taxon>
        <taxon>Nocardioidaceae</taxon>
        <taxon>Nocardioides</taxon>
    </lineage>
</organism>
<dbReference type="EMBL" id="JANARS010000001">
    <property type="protein sequence ID" value="MCP3420342.1"/>
    <property type="molecule type" value="Genomic_DNA"/>
</dbReference>
<sequence length="67" mass="7691">MEELPVHVQDVVLTAGMEAVAERHFAGSRLTPFEAEALRDEVADAARQHLHDHYDDLIWRHRLGECE</sequence>
<dbReference type="Proteomes" id="UP001204524">
    <property type="component" value="Unassembled WGS sequence"/>
</dbReference>
<name>A0ABT1KRP8_9ACTN</name>
<reference evidence="1 2" key="1">
    <citation type="submission" date="2022-06" db="EMBL/GenBank/DDBJ databases">
        <authorList>
            <person name="So Y."/>
        </authorList>
    </citation>
    <scope>NUCLEOTIDE SEQUENCE [LARGE SCALE GENOMIC DNA]</scope>
    <source>
        <strain evidence="1 2">STR3</strain>
    </source>
</reference>
<keyword evidence="2" id="KW-1185">Reference proteome</keyword>
<gene>
    <name evidence="1" type="ORF">NCI01_00895</name>
</gene>
<proteinExistence type="predicted"/>
<dbReference type="RefSeq" id="WP_254179586.1">
    <property type="nucleotide sequence ID" value="NZ_JANARS010000001.1"/>
</dbReference>
<accession>A0ABT1KRP8</accession>
<protein>
    <submittedName>
        <fullName evidence="1">Uncharacterized protein</fullName>
    </submittedName>
</protein>
<evidence type="ECO:0000313" key="2">
    <source>
        <dbReference type="Proteomes" id="UP001204524"/>
    </source>
</evidence>
<evidence type="ECO:0000313" key="1">
    <source>
        <dbReference type="EMBL" id="MCP3420342.1"/>
    </source>
</evidence>
<comment type="caution">
    <text evidence="1">The sequence shown here is derived from an EMBL/GenBank/DDBJ whole genome shotgun (WGS) entry which is preliminary data.</text>
</comment>